<protein>
    <submittedName>
        <fullName evidence="2">Uncharacterized protein</fullName>
    </submittedName>
</protein>
<name>A0AAC9HVP0_9PSEU</name>
<dbReference type="Proteomes" id="UP000095210">
    <property type="component" value="Chromosome"/>
</dbReference>
<evidence type="ECO:0000313" key="3">
    <source>
        <dbReference type="Proteomes" id="UP000095210"/>
    </source>
</evidence>
<dbReference type="EMBL" id="CP014859">
    <property type="protein sequence ID" value="AOS66011.1"/>
    <property type="molecule type" value="Genomic_DNA"/>
</dbReference>
<accession>A0AAC9HVP0</accession>
<keyword evidence="3" id="KW-1185">Reference proteome</keyword>
<proteinExistence type="predicted"/>
<sequence>MQIRKMLAKTLIAGAIVVAPVLAATPAMAGEYDKGDNGHGHGQNDESFKIEIGEWNNYKVYSDLEVSIDFKTGYEVDGGSFEFATIKF</sequence>
<evidence type="ECO:0000313" key="2">
    <source>
        <dbReference type="EMBL" id="AOS66011.1"/>
    </source>
</evidence>
<dbReference type="AlphaFoldDB" id="A0AAC9HVP0"/>
<dbReference type="KEGG" id="ahm:TL08_26210"/>
<organism evidence="2 3">
    <name type="scientific">Actinoalloteichus hymeniacidonis</name>
    <dbReference type="NCBI Taxonomy" id="340345"/>
    <lineage>
        <taxon>Bacteria</taxon>
        <taxon>Bacillati</taxon>
        <taxon>Actinomycetota</taxon>
        <taxon>Actinomycetes</taxon>
        <taxon>Pseudonocardiales</taxon>
        <taxon>Pseudonocardiaceae</taxon>
        <taxon>Actinoalloteichus</taxon>
    </lineage>
</organism>
<reference evidence="3" key="1">
    <citation type="submission" date="2016-03" db="EMBL/GenBank/DDBJ databases">
        <title>Complete genome sequence of the type strain Actinoalloteichus hymeniacidonis DSM 45092.</title>
        <authorList>
            <person name="Schaffert L."/>
            <person name="Albersmeier A."/>
            <person name="Winkler A."/>
            <person name="Kalinowski J."/>
            <person name="Zotchev S."/>
            <person name="Ruckert C."/>
        </authorList>
    </citation>
    <scope>NUCLEOTIDE SEQUENCE [LARGE SCALE GENOMIC DNA]</scope>
    <source>
        <strain evidence="3">HPA177(T) (DSM 45092(T))</strain>
    </source>
</reference>
<evidence type="ECO:0000256" key="1">
    <source>
        <dbReference type="SAM" id="SignalP"/>
    </source>
</evidence>
<gene>
    <name evidence="2" type="ORF">TL08_26210</name>
</gene>
<feature type="signal peptide" evidence="1">
    <location>
        <begin position="1"/>
        <end position="29"/>
    </location>
</feature>
<keyword evidence="1" id="KW-0732">Signal</keyword>
<feature type="chain" id="PRO_5042113253" evidence="1">
    <location>
        <begin position="30"/>
        <end position="88"/>
    </location>
</feature>